<dbReference type="InterPro" id="IPR015886">
    <property type="entry name" value="H2TH_FPG"/>
</dbReference>
<keyword evidence="4" id="KW-0479">Metal-binding</keyword>
<keyword evidence="6 14" id="KW-0863">Zinc-finger</keyword>
<evidence type="ECO:0000259" key="15">
    <source>
        <dbReference type="PROSITE" id="PS51066"/>
    </source>
</evidence>
<keyword evidence="11" id="KW-0456">Lyase</keyword>
<feature type="domain" description="FPG-type" evidence="15">
    <location>
        <begin position="264"/>
        <end position="298"/>
    </location>
</feature>
<dbReference type="SMART" id="SM00898">
    <property type="entry name" value="Fapy_DNA_glyco"/>
    <property type="match status" value="1"/>
</dbReference>
<dbReference type="GO" id="GO:0140078">
    <property type="term" value="F:class I DNA-(apurinic or apyrimidinic site) endonuclease activity"/>
    <property type="evidence" value="ECO:0007669"/>
    <property type="project" value="UniProtKB-EC"/>
</dbReference>
<evidence type="ECO:0000256" key="6">
    <source>
        <dbReference type="ARBA" id="ARBA00022771"/>
    </source>
</evidence>
<dbReference type="SUPFAM" id="SSF81624">
    <property type="entry name" value="N-terminal domain of MutM-like DNA repair proteins"/>
    <property type="match status" value="1"/>
</dbReference>
<keyword evidence="17" id="KW-0255">Endonuclease</keyword>
<evidence type="ECO:0000256" key="12">
    <source>
        <dbReference type="ARBA" id="ARBA00023268"/>
    </source>
</evidence>
<keyword evidence="5" id="KW-0227">DNA damage</keyword>
<name>A0A1G8F189_9MICC</name>
<evidence type="ECO:0000256" key="5">
    <source>
        <dbReference type="ARBA" id="ARBA00022763"/>
    </source>
</evidence>
<evidence type="ECO:0000256" key="4">
    <source>
        <dbReference type="ARBA" id="ARBA00022723"/>
    </source>
</evidence>
<gene>
    <name evidence="17" type="ORF">SAMN04488693_102327</name>
</gene>
<comment type="similarity">
    <text evidence="2">Belongs to the FPG family.</text>
</comment>
<dbReference type="PANTHER" id="PTHR42697:SF3">
    <property type="entry name" value="ENDONUCLEASE 8 1"/>
    <property type="match status" value="1"/>
</dbReference>
<dbReference type="PROSITE" id="PS51068">
    <property type="entry name" value="FPG_CAT"/>
    <property type="match status" value="1"/>
</dbReference>
<dbReference type="Pfam" id="PF06827">
    <property type="entry name" value="zf-FPG_IleRS"/>
    <property type="match status" value="1"/>
</dbReference>
<evidence type="ECO:0000313" key="18">
    <source>
        <dbReference type="Proteomes" id="UP000199258"/>
    </source>
</evidence>
<accession>A0A1G8F189</accession>
<dbReference type="GO" id="GO:0000703">
    <property type="term" value="F:oxidized pyrimidine nucleobase lesion DNA N-glycosylase activity"/>
    <property type="evidence" value="ECO:0007669"/>
    <property type="project" value="TreeGrafter"/>
</dbReference>
<evidence type="ECO:0000256" key="11">
    <source>
        <dbReference type="ARBA" id="ARBA00023239"/>
    </source>
</evidence>
<dbReference type="AlphaFoldDB" id="A0A1G8F189"/>
<evidence type="ECO:0000259" key="16">
    <source>
        <dbReference type="PROSITE" id="PS51068"/>
    </source>
</evidence>
<keyword evidence="7" id="KW-0378">Hydrolase</keyword>
<dbReference type="InterPro" id="IPR000214">
    <property type="entry name" value="Znf_DNA_glyclase/AP_lyase"/>
</dbReference>
<dbReference type="Gene3D" id="1.10.8.50">
    <property type="match status" value="1"/>
</dbReference>
<dbReference type="EC" id="4.2.99.18" evidence="3"/>
<keyword evidence="13" id="KW-0326">Glycosidase</keyword>
<dbReference type="Gene3D" id="3.20.190.10">
    <property type="entry name" value="MutM-like, N-terminal"/>
    <property type="match status" value="1"/>
</dbReference>
<sequence length="299" mass="31820">MPEGHSIHRIARQFASVFAGEALRVSSPQGRFAAGAERLDGGVLTGARAHGKQLFLEFHNELVLRVHLGLYGAWSFGGDSRFQGASSIGAPRRIGERETAHDDGAASVYAGPPPPVGAVRVRLASAHGWADLRGPTACELITGAERDAIIAKLGPDPLDPGSDPGEFVARVQRKRTAVGLSLMNQEVIAGVGNVYRAEALFRGRVYPWLPGAALRDDDAAALWEDLVFLMNDGVRAGRIITTAPSHREGPAGTDSGVPVEDAHYVYKRTGLACRICGTMVAMAEMGARKLYWCPSCQAA</sequence>
<organism evidence="17 18">
    <name type="scientific">Arthrobacter subterraneus</name>
    <dbReference type="NCBI Taxonomy" id="335973"/>
    <lineage>
        <taxon>Bacteria</taxon>
        <taxon>Bacillati</taxon>
        <taxon>Actinomycetota</taxon>
        <taxon>Actinomycetes</taxon>
        <taxon>Micrococcales</taxon>
        <taxon>Micrococcaceae</taxon>
        <taxon>Arthrobacter</taxon>
    </lineage>
</organism>
<keyword evidence="10" id="KW-0234">DNA repair</keyword>
<dbReference type="SUPFAM" id="SSF46946">
    <property type="entry name" value="S13-like H2TH domain"/>
    <property type="match status" value="1"/>
</dbReference>
<keyword evidence="17" id="KW-0540">Nuclease</keyword>
<evidence type="ECO:0000256" key="9">
    <source>
        <dbReference type="ARBA" id="ARBA00023125"/>
    </source>
</evidence>
<dbReference type="PROSITE" id="PS51066">
    <property type="entry name" value="ZF_FPG_2"/>
    <property type="match status" value="1"/>
</dbReference>
<evidence type="ECO:0000256" key="14">
    <source>
        <dbReference type="PROSITE-ProRule" id="PRU00391"/>
    </source>
</evidence>
<comment type="cofactor">
    <cofactor evidence="1">
        <name>Zn(2+)</name>
        <dbReference type="ChEBI" id="CHEBI:29105"/>
    </cofactor>
</comment>
<evidence type="ECO:0000256" key="10">
    <source>
        <dbReference type="ARBA" id="ARBA00023204"/>
    </source>
</evidence>
<dbReference type="InterPro" id="IPR012319">
    <property type="entry name" value="FPG_cat"/>
</dbReference>
<keyword evidence="9" id="KW-0238">DNA-binding</keyword>
<keyword evidence="12" id="KW-0511">Multifunctional enzyme</keyword>
<evidence type="ECO:0000256" key="2">
    <source>
        <dbReference type="ARBA" id="ARBA00009409"/>
    </source>
</evidence>
<dbReference type="GO" id="GO:0006284">
    <property type="term" value="P:base-excision repair"/>
    <property type="evidence" value="ECO:0007669"/>
    <property type="project" value="InterPro"/>
</dbReference>
<dbReference type="InterPro" id="IPR035937">
    <property type="entry name" value="FPG_N"/>
</dbReference>
<dbReference type="InterPro" id="IPR010979">
    <property type="entry name" value="Ribosomal_uS13-like_H2TH"/>
</dbReference>
<evidence type="ECO:0000313" key="17">
    <source>
        <dbReference type="EMBL" id="SDH75769.1"/>
    </source>
</evidence>
<dbReference type="InterPro" id="IPR010663">
    <property type="entry name" value="Znf_FPG/IleRS"/>
</dbReference>
<keyword evidence="18" id="KW-1185">Reference proteome</keyword>
<dbReference type="SMART" id="SM01232">
    <property type="entry name" value="H2TH"/>
    <property type="match status" value="1"/>
</dbReference>
<dbReference type="PANTHER" id="PTHR42697">
    <property type="entry name" value="ENDONUCLEASE 8"/>
    <property type="match status" value="1"/>
</dbReference>
<protein>
    <recommendedName>
        <fullName evidence="3">DNA-(apurinic or apyrimidinic site) lyase</fullName>
        <ecNumber evidence="3">4.2.99.18</ecNumber>
    </recommendedName>
</protein>
<dbReference type="RefSeq" id="WP_026544994.1">
    <property type="nucleotide sequence ID" value="NZ_FNDT01000002.1"/>
</dbReference>
<keyword evidence="8" id="KW-0862">Zinc</keyword>
<dbReference type="STRING" id="335973.SAMN04488693_102327"/>
<dbReference type="Pfam" id="PF01149">
    <property type="entry name" value="Fapy_DNA_glyco"/>
    <property type="match status" value="1"/>
</dbReference>
<dbReference type="GO" id="GO:0008270">
    <property type="term" value="F:zinc ion binding"/>
    <property type="evidence" value="ECO:0007669"/>
    <property type="project" value="UniProtKB-KW"/>
</dbReference>
<dbReference type="OrthoDB" id="9800855at2"/>
<dbReference type="EMBL" id="FNDT01000002">
    <property type="protein sequence ID" value="SDH75769.1"/>
    <property type="molecule type" value="Genomic_DNA"/>
</dbReference>
<proteinExistence type="inferred from homology"/>
<evidence type="ECO:0000256" key="13">
    <source>
        <dbReference type="ARBA" id="ARBA00023295"/>
    </source>
</evidence>
<evidence type="ECO:0000256" key="3">
    <source>
        <dbReference type="ARBA" id="ARBA00012720"/>
    </source>
</evidence>
<evidence type="ECO:0000256" key="7">
    <source>
        <dbReference type="ARBA" id="ARBA00022801"/>
    </source>
</evidence>
<evidence type="ECO:0000256" key="1">
    <source>
        <dbReference type="ARBA" id="ARBA00001947"/>
    </source>
</evidence>
<dbReference type="Pfam" id="PF06831">
    <property type="entry name" value="H2TH"/>
    <property type="match status" value="1"/>
</dbReference>
<dbReference type="CDD" id="cd08970">
    <property type="entry name" value="AcNei1_N"/>
    <property type="match status" value="1"/>
</dbReference>
<reference evidence="17 18" key="1">
    <citation type="submission" date="2016-10" db="EMBL/GenBank/DDBJ databases">
        <authorList>
            <person name="de Groot N.N."/>
        </authorList>
    </citation>
    <scope>NUCLEOTIDE SEQUENCE [LARGE SCALE GENOMIC DNA]</scope>
    <source>
        <strain evidence="17 18">NP_1H</strain>
    </source>
</reference>
<evidence type="ECO:0000256" key="8">
    <source>
        <dbReference type="ARBA" id="ARBA00022833"/>
    </source>
</evidence>
<dbReference type="SUPFAM" id="SSF57716">
    <property type="entry name" value="Glucocorticoid receptor-like (DNA-binding domain)"/>
    <property type="match status" value="1"/>
</dbReference>
<dbReference type="Proteomes" id="UP000199258">
    <property type="component" value="Unassembled WGS sequence"/>
</dbReference>
<dbReference type="GO" id="GO:0003684">
    <property type="term" value="F:damaged DNA binding"/>
    <property type="evidence" value="ECO:0007669"/>
    <property type="project" value="InterPro"/>
</dbReference>
<feature type="domain" description="Formamidopyrimidine-DNA glycosylase catalytic" evidence="16">
    <location>
        <begin position="2"/>
        <end position="89"/>
    </location>
</feature>